<dbReference type="PANTHER" id="PTHR45348:SF2">
    <property type="entry name" value="ZINC-TYPE ALCOHOL DEHYDROGENASE-LIKE PROTEIN C2E1P3.01"/>
    <property type="match status" value="1"/>
</dbReference>
<evidence type="ECO:0000313" key="4">
    <source>
        <dbReference type="EMBL" id="KAK0621724.1"/>
    </source>
</evidence>
<dbReference type="Proteomes" id="UP001174934">
    <property type="component" value="Unassembled WGS sequence"/>
</dbReference>
<proteinExistence type="inferred from homology"/>
<keyword evidence="5" id="KW-1185">Reference proteome</keyword>
<name>A0AA40C1V7_9PEZI</name>
<dbReference type="SUPFAM" id="SSF50129">
    <property type="entry name" value="GroES-like"/>
    <property type="match status" value="1"/>
</dbReference>
<accession>A0AA40C1V7</accession>
<dbReference type="Gene3D" id="3.40.50.720">
    <property type="entry name" value="NAD(P)-binding Rossmann-like Domain"/>
    <property type="match status" value="1"/>
</dbReference>
<dbReference type="CDD" id="cd08249">
    <property type="entry name" value="enoyl_reductase_like"/>
    <property type="match status" value="1"/>
</dbReference>
<sequence>MAPPSEVKAVVVVNKGVAAVKTVPRAKLRDEYILVRTTAIAINPTDWAHVAGWGSDNNNGLRVGCDYVGVVEEVGSKVTAPFVKGDRIAGMAHGVNKLQPEDGAFGEYIVVKGDVQLKVPDNVTDEEAATLGVGVMTSQALYQTMGLPLPPAEPSSPPAQLLIYGASTATGLLAVQYAKLSGYEVAATCSPSNFDLIRSLGADVVFDYNSPTAVEEIWAWSHGNLTQVLDCISKPDSTRFCVSALSKEKGGHYQGLLFVDDSLVKEVNDKVTNKTKLAYTVIGETIDKGRVIEASVEDFEYGKKFWEVTRKLLAAGKIKPARLEVNRGGKGLEGAIVGMEELKQGKVSGTKLVYTL</sequence>
<evidence type="ECO:0000256" key="1">
    <source>
        <dbReference type="ARBA" id="ARBA00008072"/>
    </source>
</evidence>
<gene>
    <name evidence="4" type="ORF">B0T17DRAFT_301618</name>
</gene>
<dbReference type="InterPro" id="IPR013154">
    <property type="entry name" value="ADH-like_N"/>
</dbReference>
<evidence type="ECO:0000313" key="5">
    <source>
        <dbReference type="Proteomes" id="UP001174934"/>
    </source>
</evidence>
<dbReference type="GO" id="GO:0016651">
    <property type="term" value="F:oxidoreductase activity, acting on NAD(P)H"/>
    <property type="evidence" value="ECO:0007669"/>
    <property type="project" value="InterPro"/>
</dbReference>
<comment type="similarity">
    <text evidence="1">Belongs to the zinc-containing alcohol dehydrogenase family.</text>
</comment>
<dbReference type="SMART" id="SM00829">
    <property type="entry name" value="PKS_ER"/>
    <property type="match status" value="1"/>
</dbReference>
<keyword evidence="2" id="KW-0560">Oxidoreductase</keyword>
<dbReference type="SUPFAM" id="SSF51735">
    <property type="entry name" value="NAD(P)-binding Rossmann-fold domains"/>
    <property type="match status" value="1"/>
</dbReference>
<reference evidence="4" key="1">
    <citation type="submission" date="2023-06" db="EMBL/GenBank/DDBJ databases">
        <title>Genome-scale phylogeny and comparative genomics of the fungal order Sordariales.</title>
        <authorList>
            <consortium name="Lawrence Berkeley National Laboratory"/>
            <person name="Hensen N."/>
            <person name="Bonometti L."/>
            <person name="Westerberg I."/>
            <person name="Brannstrom I.O."/>
            <person name="Guillou S."/>
            <person name="Cros-Aarteil S."/>
            <person name="Calhoun S."/>
            <person name="Haridas S."/>
            <person name="Kuo A."/>
            <person name="Mondo S."/>
            <person name="Pangilinan J."/>
            <person name="Riley R."/>
            <person name="LaButti K."/>
            <person name="Andreopoulos B."/>
            <person name="Lipzen A."/>
            <person name="Chen C."/>
            <person name="Yanf M."/>
            <person name="Daum C."/>
            <person name="Ng V."/>
            <person name="Clum A."/>
            <person name="Steindorff A."/>
            <person name="Ohm R."/>
            <person name="Martin F."/>
            <person name="Silar P."/>
            <person name="Natvig D."/>
            <person name="Lalanne C."/>
            <person name="Gautier V."/>
            <person name="Ament-velasquez S.L."/>
            <person name="Kruys A."/>
            <person name="Hutchinson M.I."/>
            <person name="Powell A.J."/>
            <person name="Barry K."/>
            <person name="Miller A.N."/>
            <person name="Grigoriev I.V."/>
            <person name="Debuchy R."/>
            <person name="Gladieux P."/>
            <person name="Thoren M.H."/>
            <person name="Johannesson H."/>
        </authorList>
    </citation>
    <scope>NUCLEOTIDE SEQUENCE</scope>
    <source>
        <strain evidence="4">SMH3391-2</strain>
    </source>
</reference>
<evidence type="ECO:0000256" key="2">
    <source>
        <dbReference type="ARBA" id="ARBA00023002"/>
    </source>
</evidence>
<dbReference type="AlphaFoldDB" id="A0AA40C1V7"/>
<dbReference type="InterPro" id="IPR036291">
    <property type="entry name" value="NAD(P)-bd_dom_sf"/>
</dbReference>
<dbReference type="InterPro" id="IPR013149">
    <property type="entry name" value="ADH-like_C"/>
</dbReference>
<dbReference type="Gene3D" id="3.90.180.10">
    <property type="entry name" value="Medium-chain alcohol dehydrogenases, catalytic domain"/>
    <property type="match status" value="1"/>
</dbReference>
<dbReference type="Pfam" id="PF00107">
    <property type="entry name" value="ADH_zinc_N"/>
    <property type="match status" value="1"/>
</dbReference>
<dbReference type="EMBL" id="JAULSR010000004">
    <property type="protein sequence ID" value="KAK0621724.1"/>
    <property type="molecule type" value="Genomic_DNA"/>
</dbReference>
<dbReference type="InterPro" id="IPR020843">
    <property type="entry name" value="ER"/>
</dbReference>
<dbReference type="InterPro" id="IPR047122">
    <property type="entry name" value="Trans-enoyl_RdTase-like"/>
</dbReference>
<protein>
    <submittedName>
        <fullName evidence="4">Chaperonin 10-like protein</fullName>
    </submittedName>
</protein>
<organism evidence="4 5">
    <name type="scientific">Bombardia bombarda</name>
    <dbReference type="NCBI Taxonomy" id="252184"/>
    <lineage>
        <taxon>Eukaryota</taxon>
        <taxon>Fungi</taxon>
        <taxon>Dikarya</taxon>
        <taxon>Ascomycota</taxon>
        <taxon>Pezizomycotina</taxon>
        <taxon>Sordariomycetes</taxon>
        <taxon>Sordariomycetidae</taxon>
        <taxon>Sordariales</taxon>
        <taxon>Lasiosphaeriaceae</taxon>
        <taxon>Bombardia</taxon>
    </lineage>
</organism>
<dbReference type="Pfam" id="PF08240">
    <property type="entry name" value="ADH_N"/>
    <property type="match status" value="1"/>
</dbReference>
<dbReference type="PANTHER" id="PTHR45348">
    <property type="entry name" value="HYPOTHETICAL OXIDOREDUCTASE (EUROFUNG)"/>
    <property type="match status" value="1"/>
</dbReference>
<feature type="domain" description="Enoyl reductase (ER)" evidence="3">
    <location>
        <begin position="16"/>
        <end position="353"/>
    </location>
</feature>
<comment type="caution">
    <text evidence="4">The sequence shown here is derived from an EMBL/GenBank/DDBJ whole genome shotgun (WGS) entry which is preliminary data.</text>
</comment>
<dbReference type="InterPro" id="IPR011032">
    <property type="entry name" value="GroES-like_sf"/>
</dbReference>
<evidence type="ECO:0000259" key="3">
    <source>
        <dbReference type="SMART" id="SM00829"/>
    </source>
</evidence>